<proteinExistence type="predicted"/>
<sequence length="177" mass="20265">MIKFIFSFVLLILVTSTAISQTLTKEEKKLYDLIMEYRKENNLSVIPLSKSLTFVAKKHVEDLENNNPNQGTCNTHSWSNKGNWTPCCYTPDHSESKCMWNKPRELTSYLGNGFEIAMWQSQGAKAVDAINSWKKSSGHNVVMINLGMWKDIKWKAIGIAIYDTYAVVWFGRESDTN</sequence>
<reference evidence="2 3" key="1">
    <citation type="journal article" date="2013" name="Int. J. Syst. Evol. Microbiol.">
        <title>Kordia antarctica sp. nov., isolated from Antarctic seawater.</title>
        <authorList>
            <person name="Baek K."/>
            <person name="Choi A."/>
            <person name="Kang I."/>
            <person name="Lee K."/>
            <person name="Cho J.C."/>
        </authorList>
    </citation>
    <scope>NUCLEOTIDE SEQUENCE [LARGE SCALE GENOMIC DNA]</scope>
    <source>
        <strain evidence="2 3">IMCC3317</strain>
    </source>
</reference>
<dbReference type="AlphaFoldDB" id="A0A7L4ZQU7"/>
<organism evidence="2 3">
    <name type="scientific">Kordia antarctica</name>
    <dbReference type="NCBI Taxonomy" id="1218801"/>
    <lineage>
        <taxon>Bacteria</taxon>
        <taxon>Pseudomonadati</taxon>
        <taxon>Bacteroidota</taxon>
        <taxon>Flavobacteriia</taxon>
        <taxon>Flavobacteriales</taxon>
        <taxon>Flavobacteriaceae</taxon>
        <taxon>Kordia</taxon>
    </lineage>
</organism>
<dbReference type="KEGG" id="kan:IMCC3317_42490"/>
<protein>
    <recommendedName>
        <fullName evidence="4">Cysteine-rich secretory protein family protein</fullName>
    </recommendedName>
</protein>
<dbReference type="Proteomes" id="UP000464657">
    <property type="component" value="Chromosome"/>
</dbReference>
<gene>
    <name evidence="2" type="ORF">IMCC3317_42490</name>
</gene>
<evidence type="ECO:0000313" key="3">
    <source>
        <dbReference type="Proteomes" id="UP000464657"/>
    </source>
</evidence>
<dbReference type="InterPro" id="IPR035940">
    <property type="entry name" value="CAP_sf"/>
</dbReference>
<feature type="chain" id="PRO_5029552476" description="Cysteine-rich secretory protein family protein" evidence="1">
    <location>
        <begin position="21"/>
        <end position="177"/>
    </location>
</feature>
<evidence type="ECO:0008006" key="4">
    <source>
        <dbReference type="Google" id="ProtNLM"/>
    </source>
</evidence>
<evidence type="ECO:0000313" key="2">
    <source>
        <dbReference type="EMBL" id="QHI38849.1"/>
    </source>
</evidence>
<keyword evidence="3" id="KW-1185">Reference proteome</keyword>
<dbReference type="Gene3D" id="3.40.33.10">
    <property type="entry name" value="CAP"/>
    <property type="match status" value="1"/>
</dbReference>
<dbReference type="EMBL" id="CP019288">
    <property type="protein sequence ID" value="QHI38849.1"/>
    <property type="molecule type" value="Genomic_DNA"/>
</dbReference>
<evidence type="ECO:0000256" key="1">
    <source>
        <dbReference type="SAM" id="SignalP"/>
    </source>
</evidence>
<accession>A0A7L4ZQU7</accession>
<feature type="signal peptide" evidence="1">
    <location>
        <begin position="1"/>
        <end position="20"/>
    </location>
</feature>
<name>A0A7L4ZQU7_9FLAO</name>
<keyword evidence="1" id="KW-0732">Signal</keyword>